<dbReference type="GO" id="GO:0004930">
    <property type="term" value="F:G protein-coupled receptor activity"/>
    <property type="evidence" value="ECO:0007669"/>
    <property type="project" value="TreeGrafter"/>
</dbReference>
<dbReference type="PANTHER" id="PTHR23112:SF0">
    <property type="entry name" value="TRANSMEMBRANE PROTEIN 116"/>
    <property type="match status" value="1"/>
</dbReference>
<accession>A0A8C9S6P9</accession>
<evidence type="ECO:0000256" key="4">
    <source>
        <dbReference type="ARBA" id="ARBA00023136"/>
    </source>
</evidence>
<name>A0A8C9S6P9_SCLFO</name>
<comment type="subcellular location">
    <subcellularLocation>
        <location evidence="1">Membrane</location>
        <topology evidence="1">Multi-pass membrane protein</topology>
    </subcellularLocation>
</comment>
<dbReference type="RefSeq" id="XP_018608538.1">
    <property type="nucleotide sequence ID" value="XM_018753022.1"/>
</dbReference>
<organism evidence="6 7">
    <name type="scientific">Scleropages formosus</name>
    <name type="common">Asian bonytongue</name>
    <name type="synonym">Osteoglossum formosum</name>
    <dbReference type="NCBI Taxonomy" id="113540"/>
    <lineage>
        <taxon>Eukaryota</taxon>
        <taxon>Metazoa</taxon>
        <taxon>Chordata</taxon>
        <taxon>Craniata</taxon>
        <taxon>Vertebrata</taxon>
        <taxon>Euteleostomi</taxon>
        <taxon>Actinopterygii</taxon>
        <taxon>Neopterygii</taxon>
        <taxon>Teleostei</taxon>
        <taxon>Osteoglossocephala</taxon>
        <taxon>Osteoglossomorpha</taxon>
        <taxon>Osteoglossiformes</taxon>
        <taxon>Osteoglossidae</taxon>
        <taxon>Scleropages</taxon>
    </lineage>
</organism>
<dbReference type="GeneID" id="108934856"/>
<gene>
    <name evidence="6" type="primary">tmem116</name>
</gene>
<feature type="transmembrane region" description="Helical" evidence="5">
    <location>
        <begin position="67"/>
        <end position="87"/>
    </location>
</feature>
<keyword evidence="7" id="KW-1185">Reference proteome</keyword>
<dbReference type="SUPFAM" id="SSF81321">
    <property type="entry name" value="Family A G protein-coupled receptor-like"/>
    <property type="match status" value="1"/>
</dbReference>
<reference evidence="6 7" key="1">
    <citation type="submission" date="2019-04" db="EMBL/GenBank/DDBJ databases">
        <authorList>
            <consortium name="Wellcome Sanger Institute Data Sharing"/>
        </authorList>
    </citation>
    <scope>NUCLEOTIDE SEQUENCE [LARGE SCALE GENOMIC DNA]</scope>
</reference>
<protein>
    <submittedName>
        <fullName evidence="6">Transmembrane protein 116</fullName>
    </submittedName>
</protein>
<evidence type="ECO:0000256" key="3">
    <source>
        <dbReference type="ARBA" id="ARBA00022989"/>
    </source>
</evidence>
<dbReference type="GO" id="GO:0005886">
    <property type="term" value="C:plasma membrane"/>
    <property type="evidence" value="ECO:0007669"/>
    <property type="project" value="TreeGrafter"/>
</dbReference>
<dbReference type="InterPro" id="IPR022343">
    <property type="entry name" value="GCR1-cAMP_receptor"/>
</dbReference>
<feature type="transmembrane region" description="Helical" evidence="5">
    <location>
        <begin position="267"/>
        <end position="289"/>
    </location>
</feature>
<dbReference type="Proteomes" id="UP000694397">
    <property type="component" value="Chromosome 1"/>
</dbReference>
<feature type="transmembrane region" description="Helical" evidence="5">
    <location>
        <begin position="148"/>
        <end position="170"/>
    </location>
</feature>
<keyword evidence="2 5" id="KW-0812">Transmembrane</keyword>
<feature type="transmembrane region" description="Helical" evidence="5">
    <location>
        <begin position="33"/>
        <end position="55"/>
    </location>
</feature>
<evidence type="ECO:0000313" key="6">
    <source>
        <dbReference type="Ensembl" id="ENSSFOP00015027167.1"/>
    </source>
</evidence>
<evidence type="ECO:0000256" key="1">
    <source>
        <dbReference type="ARBA" id="ARBA00004141"/>
    </source>
</evidence>
<dbReference type="GeneTree" id="ENSGT00390000003209"/>
<proteinExistence type="predicted"/>
<dbReference type="GO" id="GO:0007189">
    <property type="term" value="P:adenylate cyclase-activating G protein-coupled receptor signaling pathway"/>
    <property type="evidence" value="ECO:0007669"/>
    <property type="project" value="TreeGrafter"/>
</dbReference>
<reference evidence="6" key="3">
    <citation type="submission" date="2025-09" db="UniProtKB">
        <authorList>
            <consortium name="Ensembl"/>
        </authorList>
    </citation>
    <scope>IDENTIFICATION</scope>
</reference>
<dbReference type="KEGG" id="sfm:108934856"/>
<dbReference type="Gene3D" id="1.20.1070.10">
    <property type="entry name" value="Rhodopsin 7-helix transmembrane proteins"/>
    <property type="match status" value="1"/>
</dbReference>
<dbReference type="PANTHER" id="PTHR23112">
    <property type="entry name" value="G PROTEIN-COUPLED RECEPTOR 157-RELATED"/>
    <property type="match status" value="1"/>
</dbReference>
<feature type="transmembrane region" description="Helical" evidence="5">
    <location>
        <begin position="211"/>
        <end position="233"/>
    </location>
</feature>
<dbReference type="OrthoDB" id="10070607at2759"/>
<dbReference type="CTD" id="89894"/>
<feature type="transmembrane region" description="Helical" evidence="5">
    <location>
        <begin position="301"/>
        <end position="323"/>
    </location>
</feature>
<dbReference type="PRINTS" id="PR02001">
    <property type="entry name" value="GCR1CAMPR"/>
</dbReference>
<evidence type="ECO:0000313" key="7">
    <source>
        <dbReference type="Proteomes" id="UP000694397"/>
    </source>
</evidence>
<keyword evidence="3 5" id="KW-1133">Transmembrane helix</keyword>
<keyword evidence="4 5" id="KW-0472">Membrane</keyword>
<sequence length="362" mass="41245">MVMETLLSDRDNEQNITSLPLEDWTNVYEAVRWIQQIVAILSILGSGSIIFYAAFQNLIRTSEVRPLFFLSVTDMLLSLSWLVGAVLFTQSCSSPGACYNLHIIEQIFYMSSFFYTLNYVWVLHRSLKRTYYRRLNSYPSQFPEMTSLFGCIAIVLSCVFPLLLMVPVLAVGNSDQCYTNFSQPYKCLLMHRGALYPTSRYRNELTSCHMVHVYGIAVFLATFLFTFMGIVVLMGKAHSLYKRCVDSSGYFGDRQWAALSVLERRMVLYPSAFFFCWSPAVFLAAMILFSPKTVQGKVGVFLYILQAFTSASQGLLNCLVYSWTQQQFRSLSRGAMRDVDTQTPLLRSQKSYAALHMAGTKT</sequence>
<dbReference type="Ensembl" id="ENSSFOT00015027476.2">
    <property type="protein sequence ID" value="ENSSFOP00015027167.1"/>
    <property type="gene ID" value="ENSSFOG00015017467.2"/>
</dbReference>
<reference evidence="6" key="2">
    <citation type="submission" date="2025-08" db="UniProtKB">
        <authorList>
            <consortium name="Ensembl"/>
        </authorList>
    </citation>
    <scope>IDENTIFICATION</scope>
</reference>
<evidence type="ECO:0000256" key="5">
    <source>
        <dbReference type="SAM" id="Phobius"/>
    </source>
</evidence>
<feature type="transmembrane region" description="Helical" evidence="5">
    <location>
        <begin position="107"/>
        <end position="127"/>
    </location>
</feature>
<evidence type="ECO:0000256" key="2">
    <source>
        <dbReference type="ARBA" id="ARBA00022692"/>
    </source>
</evidence>
<dbReference type="AlphaFoldDB" id="A0A8C9S6P9"/>